<evidence type="ECO:0000259" key="2">
    <source>
        <dbReference type="Pfam" id="PF07760"/>
    </source>
</evidence>
<dbReference type="Proteomes" id="UP000011550">
    <property type="component" value="Unassembled WGS sequence"/>
</dbReference>
<feature type="transmembrane region" description="Helical" evidence="1">
    <location>
        <begin position="35"/>
        <end position="57"/>
    </location>
</feature>
<keyword evidence="1" id="KW-1133">Transmembrane helix</keyword>
<keyword evidence="1" id="KW-0812">Transmembrane</keyword>
<proteinExistence type="predicted"/>
<feature type="transmembrane region" description="Helical" evidence="1">
    <location>
        <begin position="120"/>
        <end position="137"/>
    </location>
</feature>
<comment type="caution">
    <text evidence="3">The sequence shown here is derived from an EMBL/GenBank/DDBJ whole genome shotgun (WGS) entry which is preliminary data.</text>
</comment>
<accession>M0IIX9</accession>
<gene>
    <name evidence="3" type="ORF">C440_03218</name>
</gene>
<dbReference type="EMBL" id="AOLN01000006">
    <property type="protein sequence ID" value="ELZ96751.1"/>
    <property type="molecule type" value="Genomic_DNA"/>
</dbReference>
<reference evidence="3 4" key="1">
    <citation type="journal article" date="2014" name="PLoS Genet.">
        <title>Phylogenetically driven sequencing of extremely halophilic archaea reveals strategies for static and dynamic osmo-response.</title>
        <authorList>
            <person name="Becker E.A."/>
            <person name="Seitzer P.M."/>
            <person name="Tritt A."/>
            <person name="Larsen D."/>
            <person name="Krusor M."/>
            <person name="Yao A.I."/>
            <person name="Wu D."/>
            <person name="Madern D."/>
            <person name="Eisen J.A."/>
            <person name="Darling A.E."/>
            <person name="Facciotti M.T."/>
        </authorList>
    </citation>
    <scope>NUCLEOTIDE SEQUENCE [LARGE SCALE GENOMIC DNA]</scope>
    <source>
        <strain evidence="3 4">ATCC BAA-1512</strain>
    </source>
</reference>
<dbReference type="STRING" id="662479.C440_03218"/>
<dbReference type="Pfam" id="PF07760">
    <property type="entry name" value="DUF1616"/>
    <property type="match status" value="1"/>
</dbReference>
<organism evidence="3 4">
    <name type="scientific">Haloferax mucosum ATCC BAA-1512</name>
    <dbReference type="NCBI Taxonomy" id="662479"/>
    <lineage>
        <taxon>Archaea</taxon>
        <taxon>Methanobacteriati</taxon>
        <taxon>Methanobacteriota</taxon>
        <taxon>Stenosarchaea group</taxon>
        <taxon>Halobacteria</taxon>
        <taxon>Halobacteriales</taxon>
        <taxon>Haloferacaceae</taxon>
        <taxon>Haloferax</taxon>
    </lineage>
</organism>
<evidence type="ECO:0000313" key="3">
    <source>
        <dbReference type="EMBL" id="ELZ96751.1"/>
    </source>
</evidence>
<feature type="transmembrane region" description="Helical" evidence="1">
    <location>
        <begin position="12"/>
        <end position="29"/>
    </location>
</feature>
<dbReference type="RefSeq" id="WP_008318199.1">
    <property type="nucleotide sequence ID" value="NZ_AOLN01000006.1"/>
</dbReference>
<dbReference type="OrthoDB" id="82282at2157"/>
<keyword evidence="4" id="KW-1185">Reference proteome</keyword>
<protein>
    <recommendedName>
        <fullName evidence="2">DUF1616 domain-containing protein</fullName>
    </recommendedName>
</protein>
<dbReference type="PATRIC" id="fig|662479.7.peg.663"/>
<dbReference type="InterPro" id="IPR011674">
    <property type="entry name" value="DUF1616"/>
</dbReference>
<name>M0IIX9_9EURY</name>
<evidence type="ECO:0000256" key="1">
    <source>
        <dbReference type="SAM" id="Phobius"/>
    </source>
</evidence>
<dbReference type="AlphaFoldDB" id="M0IIX9"/>
<feature type="transmembrane region" description="Helical" evidence="1">
    <location>
        <begin position="90"/>
        <end position="108"/>
    </location>
</feature>
<feature type="transmembrane region" description="Helical" evidence="1">
    <location>
        <begin position="184"/>
        <end position="206"/>
    </location>
</feature>
<evidence type="ECO:0000313" key="4">
    <source>
        <dbReference type="Proteomes" id="UP000011550"/>
    </source>
</evidence>
<feature type="domain" description="DUF1616" evidence="2">
    <location>
        <begin position="18"/>
        <end position="339"/>
    </location>
</feature>
<keyword evidence="1" id="KW-0472">Membrane</keyword>
<sequence>MTNLVSRWTLDIVFGIYLTLLVSALVVFADAPTPVRAGVVLPFLTFVPGYGLIAALYPERRTDSDRKNEAQTSPSASVASGGIISTAERAALTPIASAALVGSVVLVLEFTPFGLEPLPILGSIAVATCTCFLVAFGRRAQLPPEQRGGVAVAPAFDHLKSQFVVTASSPFGFESDGATNHRHVVLNLLVVVALVAVVVSAGTLVVSETAGQEFTEFYLVGENETGAYTVNSVPQNFTVGESRSVVVTLTNQEGEPHNYTVISKYQRVNRTPNEAQVVSERRLGTFEEDVAPGETARIRHRLEPNQPATNARVVYLLYTGDPPTNPTRANADQSLRLWISVRGN</sequence>